<name>A0ABX0RTQ2_9GAMM</name>
<keyword evidence="2" id="KW-1185">Reference proteome</keyword>
<evidence type="ECO:0000313" key="2">
    <source>
        <dbReference type="Proteomes" id="UP001515780"/>
    </source>
</evidence>
<dbReference type="InterPro" id="IPR052927">
    <property type="entry name" value="DCC_oxidoreductase"/>
</dbReference>
<dbReference type="EMBL" id="VWXC01000015">
    <property type="protein sequence ID" value="NIG20802.1"/>
    <property type="molecule type" value="Genomic_DNA"/>
</dbReference>
<organism evidence="1 2">
    <name type="scientific">Candidatus Pantoea communis</name>
    <dbReference type="NCBI Taxonomy" id="2608354"/>
    <lineage>
        <taxon>Bacteria</taxon>
        <taxon>Pseudomonadati</taxon>
        <taxon>Pseudomonadota</taxon>
        <taxon>Gammaproteobacteria</taxon>
        <taxon>Enterobacterales</taxon>
        <taxon>Erwiniaceae</taxon>
        <taxon>Pantoea</taxon>
    </lineage>
</organism>
<proteinExistence type="predicted"/>
<reference evidence="1 2" key="1">
    <citation type="journal article" date="2019" name="bioRxiv">
        <title>Bacteria contribute to plant secondary compound degradation in a generalist herbivore system.</title>
        <authorList>
            <person name="Francoeur C.B."/>
            <person name="Khadempour L."/>
            <person name="Moreira-Soto R.D."/>
            <person name="Gotting K."/>
            <person name="Book A.J."/>
            <person name="Pinto-Tomas A.A."/>
            <person name="Keefover-Ring K."/>
            <person name="Currie C.R."/>
        </authorList>
    </citation>
    <scope>NUCLEOTIDE SEQUENCE [LARGE SCALE GENOMIC DNA]</scope>
    <source>
        <strain evidence="1">Al-1710</strain>
    </source>
</reference>
<comment type="caution">
    <text evidence="1">The sequence shown here is derived from an EMBL/GenBank/DDBJ whole genome shotgun (WGS) entry which is preliminary data.</text>
</comment>
<gene>
    <name evidence="1" type="ORF">F3J37_19175</name>
</gene>
<dbReference type="Pfam" id="PF04134">
    <property type="entry name" value="DCC1-like"/>
    <property type="match status" value="1"/>
</dbReference>
<evidence type="ECO:0000313" key="1">
    <source>
        <dbReference type="EMBL" id="NIG20802.1"/>
    </source>
</evidence>
<dbReference type="PANTHER" id="PTHR33639:SF2">
    <property type="entry name" value="DUF393 DOMAIN-CONTAINING PROTEIN"/>
    <property type="match status" value="1"/>
</dbReference>
<sequence>MSLPPFLRAEEQVIIYDGNCKLCNAWVIFLLTHRIDPKIRFVAIQSEKGKMLLRYAGLPDENIRTIALINKNQHWLRSQAICRAMAFMPWPWKVLSAIRFLPSFISDFIYNRIALNRYRLFGHYDDVHEIEGDYPGRFLQE</sequence>
<accession>A0ABX0RTQ2</accession>
<dbReference type="PANTHER" id="PTHR33639">
    <property type="entry name" value="THIOL-DISULFIDE OXIDOREDUCTASE DCC"/>
    <property type="match status" value="1"/>
</dbReference>
<dbReference type="Proteomes" id="UP001515780">
    <property type="component" value="Unassembled WGS sequence"/>
</dbReference>
<dbReference type="RefSeq" id="WP_034823390.1">
    <property type="nucleotide sequence ID" value="NZ_VWXC01000015.1"/>
</dbReference>
<dbReference type="InterPro" id="IPR007263">
    <property type="entry name" value="DCC1-like"/>
</dbReference>
<protein>
    <submittedName>
        <fullName evidence="1">DUF393 domain-containing protein</fullName>
    </submittedName>
</protein>